<proteinExistence type="predicted"/>
<dbReference type="Proteomes" id="UP000183561">
    <property type="component" value="Unassembled WGS sequence"/>
</dbReference>
<accession>A0A1H5CK94</accession>
<dbReference type="EMBL" id="FNSV01000005">
    <property type="protein sequence ID" value="SED66858.1"/>
    <property type="molecule type" value="Genomic_DNA"/>
</dbReference>
<evidence type="ECO:0000313" key="2">
    <source>
        <dbReference type="Proteomes" id="UP000183561"/>
    </source>
</evidence>
<reference evidence="2" key="1">
    <citation type="submission" date="2016-10" db="EMBL/GenBank/DDBJ databases">
        <authorList>
            <person name="Varghese N."/>
            <person name="Submissions S."/>
        </authorList>
    </citation>
    <scope>NUCLEOTIDE SEQUENCE [LARGE SCALE GENOMIC DNA]</scope>
    <source>
        <strain evidence="2">DSM 44498</strain>
    </source>
</reference>
<gene>
    <name evidence="1" type="ORF">SAMN04490239_9223</name>
</gene>
<dbReference type="AlphaFoldDB" id="A0A1H5CK94"/>
<protein>
    <submittedName>
        <fullName evidence="1">Uncharacterized protein</fullName>
    </submittedName>
</protein>
<keyword evidence="2" id="KW-1185">Reference proteome</keyword>
<evidence type="ECO:0000313" key="1">
    <source>
        <dbReference type="EMBL" id="SED66858.1"/>
    </source>
</evidence>
<name>A0A1H5CK94_9NOCA</name>
<sequence>MALPEISARGLYGGQHMTTAETLLAGPRGHRMVLAYARDAERTLQPEFRSDLFDHAVSLAAYHLESGREGARVLYGPGADEARQNVLTADDVAHRLSQVPLPEVTAVALRSALADAVDAARYWQDPDGEDILVAAEPVRRELRRVAEHIARSPHAQWWTMPDATDQWLVGWSEDGTDSVGSTTAELLRDYGDRTAAEEVRAGRDRPADPSANWSGWWWSTPPTRCSSRRLFDGTPAGLWVVEDSMGWERAIARRVNIPAGARVYEVDGAQAWAELCRLFPVEVTAQKRHDWYRTTGRSGRWVIPDWSRLPERYEGVHLTVAGYLAAAGTAIAVDADTASVIAGWAPDDTYWLTDTVKLDSDDSQTWVCDTVGRRPCWVEEAHH</sequence>
<organism evidence="1 2">
    <name type="scientific">Rhodococcus koreensis</name>
    <dbReference type="NCBI Taxonomy" id="99653"/>
    <lineage>
        <taxon>Bacteria</taxon>
        <taxon>Bacillati</taxon>
        <taxon>Actinomycetota</taxon>
        <taxon>Actinomycetes</taxon>
        <taxon>Mycobacteriales</taxon>
        <taxon>Nocardiaceae</taxon>
        <taxon>Rhodococcus</taxon>
    </lineage>
</organism>